<dbReference type="EMBL" id="UYRU01056463">
    <property type="protein sequence ID" value="VDN13468.1"/>
    <property type="molecule type" value="Genomic_DNA"/>
</dbReference>
<organism evidence="2 3">
    <name type="scientific">Dibothriocephalus latus</name>
    <name type="common">Fish tapeworm</name>
    <name type="synonym">Diphyllobothrium latum</name>
    <dbReference type="NCBI Taxonomy" id="60516"/>
    <lineage>
        <taxon>Eukaryota</taxon>
        <taxon>Metazoa</taxon>
        <taxon>Spiralia</taxon>
        <taxon>Lophotrochozoa</taxon>
        <taxon>Platyhelminthes</taxon>
        <taxon>Cestoda</taxon>
        <taxon>Eucestoda</taxon>
        <taxon>Diphyllobothriidea</taxon>
        <taxon>Diphyllobothriidae</taxon>
        <taxon>Dibothriocephalus</taxon>
    </lineage>
</organism>
<dbReference type="InterPro" id="IPR051064">
    <property type="entry name" value="SEC14/CRAL-TRIO_domain"/>
</dbReference>
<dbReference type="Gene3D" id="3.40.525.10">
    <property type="entry name" value="CRAL-TRIO lipid binding domain"/>
    <property type="match status" value="1"/>
</dbReference>
<name>A0A3P7LTS7_DIBLA</name>
<dbReference type="SUPFAM" id="SSF52087">
    <property type="entry name" value="CRAL/TRIO domain"/>
    <property type="match status" value="1"/>
</dbReference>
<dbReference type="SMART" id="SM00516">
    <property type="entry name" value="SEC14"/>
    <property type="match status" value="1"/>
</dbReference>
<evidence type="ECO:0000313" key="3">
    <source>
        <dbReference type="Proteomes" id="UP000281553"/>
    </source>
</evidence>
<evidence type="ECO:0000259" key="1">
    <source>
        <dbReference type="PROSITE" id="PS50191"/>
    </source>
</evidence>
<dbReference type="AlphaFoldDB" id="A0A3P7LTS7"/>
<reference evidence="2 3" key="1">
    <citation type="submission" date="2018-11" db="EMBL/GenBank/DDBJ databases">
        <authorList>
            <consortium name="Pathogen Informatics"/>
        </authorList>
    </citation>
    <scope>NUCLEOTIDE SEQUENCE [LARGE SCALE GENOMIC DNA]</scope>
</reference>
<dbReference type="InterPro" id="IPR036865">
    <property type="entry name" value="CRAL-TRIO_dom_sf"/>
</dbReference>
<gene>
    <name evidence="2" type="ORF">DILT_LOCUS9299</name>
</gene>
<dbReference type="Proteomes" id="UP000281553">
    <property type="component" value="Unassembled WGS sequence"/>
</dbReference>
<dbReference type="Pfam" id="PF00650">
    <property type="entry name" value="CRAL_TRIO"/>
    <property type="match status" value="1"/>
</dbReference>
<dbReference type="PANTHER" id="PTHR23324">
    <property type="entry name" value="SEC14 RELATED PROTEIN"/>
    <property type="match status" value="1"/>
</dbReference>
<keyword evidence="3" id="KW-1185">Reference proteome</keyword>
<accession>A0A3P7LTS7</accession>
<dbReference type="OrthoDB" id="1434354at2759"/>
<feature type="domain" description="CRAL-TRIO" evidence="1">
    <location>
        <begin position="12"/>
        <end position="196"/>
    </location>
</feature>
<dbReference type="InterPro" id="IPR001251">
    <property type="entry name" value="CRAL-TRIO_dom"/>
</dbReference>
<dbReference type="CDD" id="cd00170">
    <property type="entry name" value="SEC14"/>
    <property type="match status" value="1"/>
</dbReference>
<dbReference type="PROSITE" id="PS50191">
    <property type="entry name" value="CRAL_TRIO"/>
    <property type="match status" value="1"/>
</dbReference>
<evidence type="ECO:0000313" key="2">
    <source>
        <dbReference type="EMBL" id="VDN13468.1"/>
    </source>
</evidence>
<dbReference type="PANTHER" id="PTHR23324:SF83">
    <property type="entry name" value="SEC14-LIKE PROTEIN 2"/>
    <property type="match status" value="1"/>
</dbReference>
<sequence>MKIDDLLDTFVPPEVVQKYFPCGLCGHDKHGRPVLYCPAGTADVFGLMKSAPRAQLVNSQFYLMESVLHRHFPSAAAAAGRPVDQLVVIFDLQHMNRRQLWRPWLSFVQELTSTFELNYPEVMAVSFVINAPAFFSLVFSLLKPLLSKETQAKVHVSYRRFCFILPSQCSFFVPVRFQRVPEVIFACIVEPVKGGA</sequence>
<proteinExistence type="predicted"/>
<protein>
    <recommendedName>
        <fullName evidence="1">CRAL-TRIO domain-containing protein</fullName>
    </recommendedName>
</protein>
<dbReference type="GO" id="GO:0005737">
    <property type="term" value="C:cytoplasm"/>
    <property type="evidence" value="ECO:0007669"/>
    <property type="project" value="TreeGrafter"/>
</dbReference>